<name>A0A7J0F7Y1_9ERIC</name>
<dbReference type="EMBL" id="BJWL01000010">
    <property type="protein sequence ID" value="GFY94812.1"/>
    <property type="molecule type" value="Genomic_DNA"/>
</dbReference>
<organism evidence="2 3">
    <name type="scientific">Actinidia rufa</name>
    <dbReference type="NCBI Taxonomy" id="165716"/>
    <lineage>
        <taxon>Eukaryota</taxon>
        <taxon>Viridiplantae</taxon>
        <taxon>Streptophyta</taxon>
        <taxon>Embryophyta</taxon>
        <taxon>Tracheophyta</taxon>
        <taxon>Spermatophyta</taxon>
        <taxon>Magnoliopsida</taxon>
        <taxon>eudicotyledons</taxon>
        <taxon>Gunneridae</taxon>
        <taxon>Pentapetalae</taxon>
        <taxon>asterids</taxon>
        <taxon>Ericales</taxon>
        <taxon>Actinidiaceae</taxon>
        <taxon>Actinidia</taxon>
    </lineage>
</organism>
<proteinExistence type="predicted"/>
<evidence type="ECO:0000313" key="2">
    <source>
        <dbReference type="EMBL" id="GFY94812.1"/>
    </source>
</evidence>
<evidence type="ECO:0000256" key="1">
    <source>
        <dbReference type="SAM" id="MobiDB-lite"/>
    </source>
</evidence>
<dbReference type="AlphaFoldDB" id="A0A7J0F7Y1"/>
<gene>
    <name evidence="2" type="ORF">Acr_10g0001970</name>
</gene>
<feature type="region of interest" description="Disordered" evidence="1">
    <location>
        <begin position="1"/>
        <end position="30"/>
    </location>
</feature>
<evidence type="ECO:0000313" key="3">
    <source>
        <dbReference type="Proteomes" id="UP000585474"/>
    </source>
</evidence>
<reference evidence="2 3" key="1">
    <citation type="submission" date="2019-07" db="EMBL/GenBank/DDBJ databases">
        <title>De Novo Assembly of kiwifruit Actinidia rufa.</title>
        <authorList>
            <person name="Sugita-Konishi S."/>
            <person name="Sato K."/>
            <person name="Mori E."/>
            <person name="Abe Y."/>
            <person name="Kisaki G."/>
            <person name="Hamano K."/>
            <person name="Suezawa K."/>
            <person name="Otani M."/>
            <person name="Fukuda T."/>
            <person name="Manabe T."/>
            <person name="Gomi K."/>
            <person name="Tabuchi M."/>
            <person name="Akimitsu K."/>
            <person name="Kataoka I."/>
        </authorList>
    </citation>
    <scope>NUCLEOTIDE SEQUENCE [LARGE SCALE GENOMIC DNA]</scope>
    <source>
        <strain evidence="3">cv. Fuchu</strain>
    </source>
</reference>
<keyword evidence="3" id="KW-1185">Reference proteome</keyword>
<accession>A0A7J0F7Y1</accession>
<protein>
    <submittedName>
        <fullName evidence="2">Uncharacterized protein</fullName>
    </submittedName>
</protein>
<dbReference type="Proteomes" id="UP000585474">
    <property type="component" value="Unassembled WGS sequence"/>
</dbReference>
<comment type="caution">
    <text evidence="2">The sequence shown here is derived from an EMBL/GenBank/DDBJ whole genome shotgun (WGS) entry which is preliminary data.</text>
</comment>
<sequence>MVLDKPDSMDPDGTSAPGVPGGQLQHPTVGQHGKWLSLVGVPTREVQLCFGGHYRPDPDH</sequence>